<keyword evidence="3" id="KW-1185">Reference proteome</keyword>
<organism evidence="1">
    <name type="scientific">Gaeumannomyces tritici (strain R3-111a-1)</name>
    <name type="common">Wheat and barley take-all root rot fungus</name>
    <name type="synonym">Gaeumannomyces graminis var. tritici</name>
    <dbReference type="NCBI Taxonomy" id="644352"/>
    <lineage>
        <taxon>Eukaryota</taxon>
        <taxon>Fungi</taxon>
        <taxon>Dikarya</taxon>
        <taxon>Ascomycota</taxon>
        <taxon>Pezizomycotina</taxon>
        <taxon>Sordariomycetes</taxon>
        <taxon>Sordariomycetidae</taxon>
        <taxon>Magnaporthales</taxon>
        <taxon>Magnaporthaceae</taxon>
        <taxon>Gaeumannomyces</taxon>
    </lineage>
</organism>
<dbReference type="EMBL" id="GL385406">
    <property type="protein sequence ID" value="EJT69117.1"/>
    <property type="molecule type" value="Genomic_DNA"/>
</dbReference>
<accession>J3PIQ6</accession>
<proteinExistence type="predicted"/>
<sequence>MVAKRTLLRGPVTISACTIRAKVNCLPSRARVQSLDAASRKQKTAVCLDDELPPLPQIFPEAAWHQTRPPQAPGPRPPLAAQPRWRIWVVLLGEQKRQEHISRLIQG</sequence>
<reference evidence="2" key="4">
    <citation type="journal article" date="2015" name="G3 (Bethesda)">
        <title>Genome sequences of three phytopathogenic species of the Magnaporthaceae family of fungi.</title>
        <authorList>
            <person name="Okagaki L.H."/>
            <person name="Nunes C.C."/>
            <person name="Sailsbery J."/>
            <person name="Clay B."/>
            <person name="Brown D."/>
            <person name="John T."/>
            <person name="Oh Y."/>
            <person name="Young N."/>
            <person name="Fitzgerald M."/>
            <person name="Haas B.J."/>
            <person name="Zeng Q."/>
            <person name="Young S."/>
            <person name="Adiconis X."/>
            <person name="Fan L."/>
            <person name="Levin J.Z."/>
            <person name="Mitchell T.K."/>
            <person name="Okubara P.A."/>
            <person name="Farman M.L."/>
            <person name="Kohn L.M."/>
            <person name="Birren B."/>
            <person name="Ma L.-J."/>
            <person name="Dean R.A."/>
        </authorList>
    </citation>
    <scope>NUCLEOTIDE SEQUENCE</scope>
    <source>
        <strain evidence="2">R3-111a-1</strain>
    </source>
</reference>
<evidence type="ECO:0000313" key="1">
    <source>
        <dbReference type="EMBL" id="EJT69117.1"/>
    </source>
</evidence>
<evidence type="ECO:0000313" key="2">
    <source>
        <dbReference type="EnsemblFungi" id="EJT69117"/>
    </source>
</evidence>
<protein>
    <submittedName>
        <fullName evidence="1 2">Uncharacterized protein</fullName>
    </submittedName>
</protein>
<reference evidence="2" key="5">
    <citation type="submission" date="2018-04" db="UniProtKB">
        <authorList>
            <consortium name="EnsemblFungi"/>
        </authorList>
    </citation>
    <scope>IDENTIFICATION</scope>
    <source>
        <strain evidence="2">R3-111a-1</strain>
    </source>
</reference>
<name>J3PIQ6_GAET3</name>
<dbReference type="EnsemblFungi" id="EJT69117">
    <property type="protein sequence ID" value="EJT69117"/>
    <property type="gene ID" value="GGTG_13385"/>
</dbReference>
<gene>
    <name evidence="2" type="primary">20353843</name>
    <name evidence="1" type="ORF">GGTG_13385</name>
</gene>
<dbReference type="VEuPathDB" id="FungiDB:GGTG_13385"/>
<dbReference type="AlphaFoldDB" id="J3PIQ6"/>
<dbReference type="RefSeq" id="XP_009229555.1">
    <property type="nucleotide sequence ID" value="XM_009231291.1"/>
</dbReference>
<reference evidence="3" key="1">
    <citation type="submission" date="2010-07" db="EMBL/GenBank/DDBJ databases">
        <title>The genome sequence of Gaeumannomyces graminis var. tritici strain R3-111a-1.</title>
        <authorList>
            <consortium name="The Broad Institute Genome Sequencing Platform"/>
            <person name="Ma L.-J."/>
            <person name="Dead R."/>
            <person name="Young S."/>
            <person name="Zeng Q."/>
            <person name="Koehrsen M."/>
            <person name="Alvarado L."/>
            <person name="Berlin A."/>
            <person name="Chapman S.B."/>
            <person name="Chen Z."/>
            <person name="Freedman E."/>
            <person name="Gellesch M."/>
            <person name="Goldberg J."/>
            <person name="Griggs A."/>
            <person name="Gujja S."/>
            <person name="Heilman E.R."/>
            <person name="Heiman D."/>
            <person name="Hepburn T."/>
            <person name="Howarth C."/>
            <person name="Jen D."/>
            <person name="Larson L."/>
            <person name="Mehta T."/>
            <person name="Neiman D."/>
            <person name="Pearson M."/>
            <person name="Roberts A."/>
            <person name="Saif S."/>
            <person name="Shea T."/>
            <person name="Shenoy N."/>
            <person name="Sisk P."/>
            <person name="Stolte C."/>
            <person name="Sykes S."/>
            <person name="Walk T."/>
            <person name="White J."/>
            <person name="Yandava C."/>
            <person name="Haas B."/>
            <person name="Nusbaum C."/>
            <person name="Birren B."/>
        </authorList>
    </citation>
    <scope>NUCLEOTIDE SEQUENCE [LARGE SCALE GENOMIC DNA]</scope>
    <source>
        <strain evidence="3">R3-111a-1</strain>
    </source>
</reference>
<evidence type="ECO:0000313" key="3">
    <source>
        <dbReference type="Proteomes" id="UP000006039"/>
    </source>
</evidence>
<reference evidence="1" key="2">
    <citation type="submission" date="2010-07" db="EMBL/GenBank/DDBJ databases">
        <authorList>
            <consortium name="The Broad Institute Genome Sequencing Platform"/>
            <consortium name="Broad Institute Genome Sequencing Center for Infectious Disease"/>
            <person name="Ma L.-J."/>
            <person name="Dead R."/>
            <person name="Young S."/>
            <person name="Zeng Q."/>
            <person name="Koehrsen M."/>
            <person name="Alvarado L."/>
            <person name="Berlin A."/>
            <person name="Chapman S.B."/>
            <person name="Chen Z."/>
            <person name="Freedman E."/>
            <person name="Gellesch M."/>
            <person name="Goldberg J."/>
            <person name="Griggs A."/>
            <person name="Gujja S."/>
            <person name="Heilman E.R."/>
            <person name="Heiman D."/>
            <person name="Hepburn T."/>
            <person name="Howarth C."/>
            <person name="Jen D."/>
            <person name="Larson L."/>
            <person name="Mehta T."/>
            <person name="Neiman D."/>
            <person name="Pearson M."/>
            <person name="Roberts A."/>
            <person name="Saif S."/>
            <person name="Shea T."/>
            <person name="Shenoy N."/>
            <person name="Sisk P."/>
            <person name="Stolte C."/>
            <person name="Sykes S."/>
            <person name="Walk T."/>
            <person name="White J."/>
            <person name="Yandava C."/>
            <person name="Haas B."/>
            <person name="Nusbaum C."/>
            <person name="Birren B."/>
        </authorList>
    </citation>
    <scope>NUCLEOTIDE SEQUENCE</scope>
    <source>
        <strain evidence="1">R3-111a-1</strain>
    </source>
</reference>
<dbReference type="GeneID" id="20353843"/>
<dbReference type="Proteomes" id="UP000006039">
    <property type="component" value="Unassembled WGS sequence"/>
</dbReference>
<reference evidence="1" key="3">
    <citation type="submission" date="2010-09" db="EMBL/GenBank/DDBJ databases">
        <title>Annotation of Gaeumannomyces graminis var. tritici R3-111a-1.</title>
        <authorList>
            <consortium name="The Broad Institute Genome Sequencing Platform"/>
            <person name="Ma L.-J."/>
            <person name="Dead R."/>
            <person name="Young S.K."/>
            <person name="Zeng Q."/>
            <person name="Gargeya S."/>
            <person name="Fitzgerald M."/>
            <person name="Haas B."/>
            <person name="Abouelleil A."/>
            <person name="Alvarado L."/>
            <person name="Arachchi H.M."/>
            <person name="Berlin A."/>
            <person name="Brown A."/>
            <person name="Chapman S.B."/>
            <person name="Chen Z."/>
            <person name="Dunbar C."/>
            <person name="Freedman E."/>
            <person name="Gearin G."/>
            <person name="Gellesch M."/>
            <person name="Goldberg J."/>
            <person name="Griggs A."/>
            <person name="Gujja S."/>
            <person name="Heiman D."/>
            <person name="Howarth C."/>
            <person name="Larson L."/>
            <person name="Lui A."/>
            <person name="MacDonald P.J.P."/>
            <person name="Mehta T."/>
            <person name="Montmayeur A."/>
            <person name="Murphy C."/>
            <person name="Neiman D."/>
            <person name="Pearson M."/>
            <person name="Priest M."/>
            <person name="Roberts A."/>
            <person name="Saif S."/>
            <person name="Shea T."/>
            <person name="Shenoy N."/>
            <person name="Sisk P."/>
            <person name="Stolte C."/>
            <person name="Sykes S."/>
            <person name="Yandava C."/>
            <person name="Wortman J."/>
            <person name="Nusbaum C."/>
            <person name="Birren B."/>
        </authorList>
    </citation>
    <scope>NUCLEOTIDE SEQUENCE</scope>
    <source>
        <strain evidence="1">R3-111a-1</strain>
    </source>
</reference>
<dbReference type="HOGENOM" id="CLU_2210211_0_0_1"/>